<dbReference type="InterPro" id="IPR035906">
    <property type="entry name" value="MetI-like_sf"/>
</dbReference>
<feature type="domain" description="ABC transmembrane type-1" evidence="8">
    <location>
        <begin position="57"/>
        <end position="246"/>
    </location>
</feature>
<comment type="subcellular location">
    <subcellularLocation>
        <location evidence="1">Cell membrane</location>
        <topology evidence="1">Multi-pass membrane protein</topology>
    </subcellularLocation>
</comment>
<dbReference type="SUPFAM" id="SSF161098">
    <property type="entry name" value="MetI-like"/>
    <property type="match status" value="1"/>
</dbReference>
<feature type="transmembrane region" description="Helical" evidence="7">
    <location>
        <begin position="228"/>
        <end position="249"/>
    </location>
</feature>
<evidence type="ECO:0000313" key="9">
    <source>
        <dbReference type="EMBL" id="SVA65429.1"/>
    </source>
</evidence>
<proteinExistence type="predicted"/>
<dbReference type="InterPro" id="IPR000515">
    <property type="entry name" value="MetI-like"/>
</dbReference>
<evidence type="ECO:0000256" key="1">
    <source>
        <dbReference type="ARBA" id="ARBA00004651"/>
    </source>
</evidence>
<protein>
    <recommendedName>
        <fullName evidence="8">ABC transmembrane type-1 domain-containing protein</fullName>
    </recommendedName>
</protein>
<dbReference type="PANTHER" id="PTHR43386:SF1">
    <property type="entry name" value="D,D-DIPEPTIDE TRANSPORT SYSTEM PERMEASE PROTEIN DDPC-RELATED"/>
    <property type="match status" value="1"/>
</dbReference>
<dbReference type="GO" id="GO:0005886">
    <property type="term" value="C:plasma membrane"/>
    <property type="evidence" value="ECO:0007669"/>
    <property type="project" value="UniProtKB-SubCell"/>
</dbReference>
<keyword evidence="2" id="KW-0813">Transport</keyword>
<dbReference type="AlphaFoldDB" id="A0A381XL60"/>
<gene>
    <name evidence="9" type="ORF">METZ01_LOCUS118283</name>
</gene>
<dbReference type="InterPro" id="IPR050366">
    <property type="entry name" value="BP-dependent_transpt_permease"/>
</dbReference>
<evidence type="ECO:0000256" key="3">
    <source>
        <dbReference type="ARBA" id="ARBA00022475"/>
    </source>
</evidence>
<accession>A0A381XL60</accession>
<dbReference type="PANTHER" id="PTHR43386">
    <property type="entry name" value="OLIGOPEPTIDE TRANSPORT SYSTEM PERMEASE PROTEIN APPC"/>
    <property type="match status" value="1"/>
</dbReference>
<keyword evidence="3" id="KW-1003">Cell membrane</keyword>
<keyword evidence="6 7" id="KW-0472">Membrane</keyword>
<dbReference type="Pfam" id="PF00528">
    <property type="entry name" value="BPD_transp_1"/>
    <property type="match status" value="1"/>
</dbReference>
<dbReference type="PROSITE" id="PS50928">
    <property type="entry name" value="ABC_TM1"/>
    <property type="match status" value="1"/>
</dbReference>
<evidence type="ECO:0000256" key="5">
    <source>
        <dbReference type="ARBA" id="ARBA00022989"/>
    </source>
</evidence>
<evidence type="ECO:0000256" key="2">
    <source>
        <dbReference type="ARBA" id="ARBA00022448"/>
    </source>
</evidence>
<name>A0A381XL60_9ZZZZ</name>
<feature type="non-terminal residue" evidence="9">
    <location>
        <position position="1"/>
    </location>
</feature>
<evidence type="ECO:0000256" key="6">
    <source>
        <dbReference type="ARBA" id="ARBA00023136"/>
    </source>
</evidence>
<reference evidence="9" key="1">
    <citation type="submission" date="2018-05" db="EMBL/GenBank/DDBJ databases">
        <authorList>
            <person name="Lanie J.A."/>
            <person name="Ng W.-L."/>
            <person name="Kazmierczak K.M."/>
            <person name="Andrzejewski T.M."/>
            <person name="Davidsen T.M."/>
            <person name="Wayne K.J."/>
            <person name="Tettelin H."/>
            <person name="Glass J.I."/>
            <person name="Rusch D."/>
            <person name="Podicherti R."/>
            <person name="Tsui H.-C.T."/>
            <person name="Winkler M.E."/>
        </authorList>
    </citation>
    <scope>NUCLEOTIDE SEQUENCE</scope>
</reference>
<evidence type="ECO:0000256" key="4">
    <source>
        <dbReference type="ARBA" id="ARBA00022692"/>
    </source>
</evidence>
<dbReference type="EMBL" id="UINC01015558">
    <property type="protein sequence ID" value="SVA65429.1"/>
    <property type="molecule type" value="Genomic_DNA"/>
</dbReference>
<dbReference type="Gene3D" id="1.10.3720.10">
    <property type="entry name" value="MetI-like"/>
    <property type="match status" value="1"/>
</dbReference>
<evidence type="ECO:0000256" key="7">
    <source>
        <dbReference type="SAM" id="Phobius"/>
    </source>
</evidence>
<feature type="transmembrane region" description="Helical" evidence="7">
    <location>
        <begin position="59"/>
        <end position="82"/>
    </location>
</feature>
<feature type="transmembrane region" description="Helical" evidence="7">
    <location>
        <begin position="165"/>
        <end position="191"/>
    </location>
</feature>
<dbReference type="CDD" id="cd06261">
    <property type="entry name" value="TM_PBP2"/>
    <property type="match status" value="1"/>
</dbReference>
<sequence>VIFVALFADVISPHEPAEQYRQFAKLPPAWKEGGQMQFFLGTDYAGRDMLSRIIHGSRLSLIAGSIVVILSLSIGVLLGLIAGYRGGWLEALIMRVMDTIMAVPGLLLALVMVAILGPGLLNAMVAIAITYTPYFVRLTRASTLSELNRDYVTASKMTGASSTRLMFVSILPNCMAPVIVQGTLSFSTAILDTAALGFLGMGAQAPTPEWGTLIAENRDLILNAPWTVTFPGIAILLAVLAINLVGDGLRDALDPKLKRS</sequence>
<keyword evidence="5 7" id="KW-1133">Transmembrane helix</keyword>
<evidence type="ECO:0000259" key="8">
    <source>
        <dbReference type="PROSITE" id="PS50928"/>
    </source>
</evidence>
<organism evidence="9">
    <name type="scientific">marine metagenome</name>
    <dbReference type="NCBI Taxonomy" id="408172"/>
    <lineage>
        <taxon>unclassified sequences</taxon>
        <taxon>metagenomes</taxon>
        <taxon>ecological metagenomes</taxon>
    </lineage>
</organism>
<keyword evidence="4 7" id="KW-0812">Transmembrane</keyword>
<feature type="transmembrane region" description="Helical" evidence="7">
    <location>
        <begin position="102"/>
        <end position="131"/>
    </location>
</feature>
<dbReference type="GO" id="GO:0071916">
    <property type="term" value="F:dipeptide transmembrane transporter activity"/>
    <property type="evidence" value="ECO:0007669"/>
    <property type="project" value="TreeGrafter"/>
</dbReference>